<name>A0A0A9HFF0_ARUDO</name>
<reference evidence="1" key="1">
    <citation type="submission" date="2014-09" db="EMBL/GenBank/DDBJ databases">
        <authorList>
            <person name="Magalhaes I.L.F."/>
            <person name="Oliveira U."/>
            <person name="Santos F.R."/>
            <person name="Vidigal T.H.D.A."/>
            <person name="Brescovit A.D."/>
            <person name="Santos A.J."/>
        </authorList>
    </citation>
    <scope>NUCLEOTIDE SEQUENCE</scope>
    <source>
        <tissue evidence="1">Shoot tissue taken approximately 20 cm above the soil surface</tissue>
    </source>
</reference>
<dbReference type="EMBL" id="GBRH01161976">
    <property type="protein sequence ID" value="JAE35920.1"/>
    <property type="molecule type" value="Transcribed_RNA"/>
</dbReference>
<proteinExistence type="predicted"/>
<evidence type="ECO:0000313" key="1">
    <source>
        <dbReference type="EMBL" id="JAE35920.1"/>
    </source>
</evidence>
<organism evidence="1">
    <name type="scientific">Arundo donax</name>
    <name type="common">Giant reed</name>
    <name type="synonym">Donax arundinaceus</name>
    <dbReference type="NCBI Taxonomy" id="35708"/>
    <lineage>
        <taxon>Eukaryota</taxon>
        <taxon>Viridiplantae</taxon>
        <taxon>Streptophyta</taxon>
        <taxon>Embryophyta</taxon>
        <taxon>Tracheophyta</taxon>
        <taxon>Spermatophyta</taxon>
        <taxon>Magnoliopsida</taxon>
        <taxon>Liliopsida</taxon>
        <taxon>Poales</taxon>
        <taxon>Poaceae</taxon>
        <taxon>PACMAD clade</taxon>
        <taxon>Arundinoideae</taxon>
        <taxon>Arundineae</taxon>
        <taxon>Arundo</taxon>
    </lineage>
</organism>
<sequence>MASWYTKLAPLIFFLHDSLKLGKSNFNQG</sequence>
<reference evidence="1" key="2">
    <citation type="journal article" date="2015" name="Data Brief">
        <title>Shoot transcriptome of the giant reed, Arundo donax.</title>
        <authorList>
            <person name="Barrero R.A."/>
            <person name="Guerrero F.D."/>
            <person name="Moolhuijzen P."/>
            <person name="Goolsby J.A."/>
            <person name="Tidwell J."/>
            <person name="Bellgard S.E."/>
            <person name="Bellgard M.I."/>
        </authorList>
    </citation>
    <scope>NUCLEOTIDE SEQUENCE</scope>
    <source>
        <tissue evidence="1">Shoot tissue taken approximately 20 cm above the soil surface</tissue>
    </source>
</reference>
<dbReference type="AlphaFoldDB" id="A0A0A9HFF0"/>
<protein>
    <submittedName>
        <fullName evidence="1">Uncharacterized protein</fullName>
    </submittedName>
</protein>
<accession>A0A0A9HFF0</accession>